<organism evidence="1 2">
    <name type="scientific">Pseudomonas phage vB_PaeS_PAO1_Ab18</name>
    <dbReference type="NCBI Taxonomy" id="1548905"/>
    <lineage>
        <taxon>Viruses</taxon>
        <taxon>Duplodnaviria</taxon>
        <taxon>Heunggongvirae</taxon>
        <taxon>Uroviricota</taxon>
        <taxon>Caudoviricetes</taxon>
        <taxon>Mesyanzhinovviridae</taxon>
        <taxon>Bradleyvirinae</taxon>
        <taxon>Abidjanvirus</taxon>
        <taxon>Abidjanvirus Ab18</taxon>
        <taxon>Pseudomonas virus Ab18</taxon>
    </lineage>
</organism>
<reference evidence="1 2" key="1">
    <citation type="journal article" date="2015" name="PLoS ONE">
        <title>Investigation of a Large Collection of Pseudomonas aeruginosa Bacteriophages Collected from a Single Environmental Source in Abidjan, Cote d'Ivoire.</title>
        <authorList>
            <person name="Essoh C."/>
            <person name="Latino L."/>
            <person name="Midoux C."/>
            <person name="Blouin Y."/>
            <person name="Loukou G."/>
            <person name="Nguetta S.P."/>
            <person name="Lathro S."/>
            <person name="Cablanmian A."/>
            <person name="Kouassi A.K."/>
            <person name="Vergnaud G."/>
            <person name="Pourcel C."/>
        </authorList>
    </citation>
    <scope>NUCLEOTIDE SEQUENCE [LARGE SCALE GENOMIC DNA]</scope>
    <source>
        <strain evidence="1">Ab18</strain>
    </source>
</reference>
<evidence type="ECO:0000313" key="1">
    <source>
        <dbReference type="EMBL" id="CEF89669.1"/>
    </source>
</evidence>
<dbReference type="GeneID" id="23680015"/>
<gene>
    <name evidence="1" type="primary">ORF30</name>
</gene>
<name>A0A0A1IWL3_9CAUD</name>
<keyword evidence="2" id="KW-1185">Reference proteome</keyword>
<dbReference type="EMBL" id="LN610577">
    <property type="protein sequence ID" value="CEF89669.1"/>
    <property type="molecule type" value="Genomic_DNA"/>
</dbReference>
<evidence type="ECO:0000313" key="2">
    <source>
        <dbReference type="Proteomes" id="UP000030226"/>
    </source>
</evidence>
<sequence>MANIIKSLTARIEERLAETKNPCKNYATEAAAEKATAAVALKAAQSLTMDENAKSADYVVIYIESWGRWVGCINLSEVLRRPNAGGYIGVCGDFFTW</sequence>
<dbReference type="Proteomes" id="UP000030226">
    <property type="component" value="Segment"/>
</dbReference>
<proteinExistence type="predicted"/>
<dbReference type="OrthoDB" id="21836at10239"/>
<accession>A0A0A1IWL3</accession>
<dbReference type="RefSeq" id="YP_009125133.1">
    <property type="nucleotide sequence ID" value="NC_026594.1"/>
</dbReference>
<protein>
    <submittedName>
        <fullName evidence="1">Uncharacterized protein</fullName>
    </submittedName>
</protein>
<dbReference type="KEGG" id="vg:23680015"/>